<evidence type="ECO:0000256" key="1">
    <source>
        <dbReference type="SAM" id="Phobius"/>
    </source>
</evidence>
<proteinExistence type="predicted"/>
<dbReference type="EMBL" id="GBXM01001035">
    <property type="protein sequence ID" value="JAI07543.1"/>
    <property type="molecule type" value="Transcribed_RNA"/>
</dbReference>
<organism evidence="2">
    <name type="scientific">Anguilla anguilla</name>
    <name type="common">European freshwater eel</name>
    <name type="synonym">Muraena anguilla</name>
    <dbReference type="NCBI Taxonomy" id="7936"/>
    <lineage>
        <taxon>Eukaryota</taxon>
        <taxon>Metazoa</taxon>
        <taxon>Chordata</taxon>
        <taxon>Craniata</taxon>
        <taxon>Vertebrata</taxon>
        <taxon>Euteleostomi</taxon>
        <taxon>Actinopterygii</taxon>
        <taxon>Neopterygii</taxon>
        <taxon>Teleostei</taxon>
        <taxon>Anguilliformes</taxon>
        <taxon>Anguillidae</taxon>
        <taxon>Anguilla</taxon>
    </lineage>
</organism>
<keyword evidence="1" id="KW-0812">Transmembrane</keyword>
<keyword evidence="1" id="KW-0472">Membrane</keyword>
<reference evidence="2" key="2">
    <citation type="journal article" date="2015" name="Fish Shellfish Immunol.">
        <title>Early steps in the European eel (Anguilla anguilla)-Vibrio vulnificus interaction in the gills: Role of the RtxA13 toxin.</title>
        <authorList>
            <person name="Callol A."/>
            <person name="Pajuelo D."/>
            <person name="Ebbesson L."/>
            <person name="Teles M."/>
            <person name="MacKenzie S."/>
            <person name="Amaro C."/>
        </authorList>
    </citation>
    <scope>NUCLEOTIDE SEQUENCE</scope>
</reference>
<keyword evidence="1" id="KW-1133">Transmembrane helix</keyword>
<name>A0A0E9XXT9_ANGAN</name>
<protein>
    <submittedName>
        <fullName evidence="2">Uncharacterized protein</fullName>
    </submittedName>
</protein>
<dbReference type="AlphaFoldDB" id="A0A0E9XXT9"/>
<reference evidence="2" key="1">
    <citation type="submission" date="2014-11" db="EMBL/GenBank/DDBJ databases">
        <authorList>
            <person name="Amaro Gonzalez C."/>
        </authorList>
    </citation>
    <scope>NUCLEOTIDE SEQUENCE</scope>
</reference>
<sequence length="42" mass="4845">MCILHTFQFVLMVFPCFHMQGGVPLIAFNTPRILFLKLCFIG</sequence>
<evidence type="ECO:0000313" key="2">
    <source>
        <dbReference type="EMBL" id="JAI07543.1"/>
    </source>
</evidence>
<feature type="transmembrane region" description="Helical" evidence="1">
    <location>
        <begin position="6"/>
        <end position="28"/>
    </location>
</feature>
<accession>A0A0E9XXT9</accession>